<dbReference type="EMBL" id="CP016809">
    <property type="protein sequence ID" value="ANY75319.1"/>
    <property type="molecule type" value="Genomic_DNA"/>
</dbReference>
<evidence type="ECO:0000313" key="1">
    <source>
        <dbReference type="EMBL" id="ANY75319.1"/>
    </source>
</evidence>
<organism evidence="1">
    <name type="scientific">Paenibacillus ihbetae</name>
    <dbReference type="NCBI Taxonomy" id="1870820"/>
    <lineage>
        <taxon>Bacteria</taxon>
        <taxon>Bacillati</taxon>
        <taxon>Bacillota</taxon>
        <taxon>Bacilli</taxon>
        <taxon>Bacillales</taxon>
        <taxon>Paenibacillaceae</taxon>
        <taxon>Paenibacillus</taxon>
    </lineage>
</organism>
<reference evidence="2 3" key="2">
    <citation type="submission" date="2016-12" db="EMBL/GenBank/DDBJ databases">
        <title>Genome sequencing and description of Paenibacillus sp. nov. from high altitude lake in the Indian Trans- Himalayas.</title>
        <authorList>
            <person name="Kiran S."/>
            <person name="Swarnkar M.K."/>
            <person name="Rana A."/>
            <person name="Tewari R."/>
            <person name="Gulati A."/>
        </authorList>
    </citation>
    <scope>NUCLEOTIDE SEQUENCE [LARGE SCALE GENOMIC DNA]</scope>
    <source>
        <strain evidence="2 3">IHBB 9951</strain>
    </source>
</reference>
<sequence length="99" mass="11397">MKPFQSEGQLAWVDLKTPRIDTTKAFYGDLFGWRFKEELLPGKVMTKMYSSESEWGSLTSLNSPVIPKGAKPHTSLYFNVERNHIQPFCFAKKLHMKTA</sequence>
<evidence type="ECO:0000313" key="3">
    <source>
        <dbReference type="Proteomes" id="UP000189059"/>
    </source>
</evidence>
<proteinExistence type="predicted"/>
<reference evidence="1" key="1">
    <citation type="submission" date="2016-08" db="EMBL/GenBank/DDBJ databases">
        <title>Complete Genome Seqeunce of Paenibacillus sp. nov. IHBB 9852 from high altitute lake of Indian trans-Himalayas.</title>
        <authorList>
            <person name="Kiran S."/>
            <person name="Swarnkar M.K."/>
            <person name="Rana A."/>
            <person name="Tewari R."/>
            <person name="Gulati A."/>
        </authorList>
    </citation>
    <scope>NUCLEOTIDE SEQUENCE [LARGE SCALE GENOMIC DNA]</scope>
    <source>
        <strain evidence="1">IHBB 9852</strain>
    </source>
</reference>
<dbReference type="InterPro" id="IPR029068">
    <property type="entry name" value="Glyas_Bleomycin-R_OHBP_Dase"/>
</dbReference>
<dbReference type="OrthoDB" id="9804235at2"/>
<dbReference type="Gene3D" id="3.10.180.10">
    <property type="entry name" value="2,3-Dihydroxybiphenyl 1,2-Dioxygenase, domain 1"/>
    <property type="match status" value="1"/>
</dbReference>
<dbReference type="Proteomes" id="UP000189059">
    <property type="component" value="Unassembled WGS sequence"/>
</dbReference>
<dbReference type="EMBL" id="MRVI01000001">
    <property type="protein sequence ID" value="OOC62513.1"/>
    <property type="molecule type" value="Genomic_DNA"/>
</dbReference>
<dbReference type="SUPFAM" id="SSF54593">
    <property type="entry name" value="Glyoxalase/Bleomycin resistance protein/Dihydroxybiphenyl dioxygenase"/>
    <property type="match status" value="1"/>
</dbReference>
<protein>
    <submittedName>
        <fullName evidence="1">Uncharacterized protein</fullName>
    </submittedName>
</protein>
<dbReference type="AlphaFoldDB" id="A0A1B2E5T4"/>
<keyword evidence="3" id="KW-1185">Reference proteome</keyword>
<accession>A0A1B2E5T4</accession>
<gene>
    <name evidence="2" type="ORF">BBD40_11955</name>
    <name evidence="1" type="ORF">BBD41_23605</name>
</gene>
<evidence type="ECO:0000313" key="2">
    <source>
        <dbReference type="EMBL" id="OOC62513.1"/>
    </source>
</evidence>
<name>A0A1B2E5T4_9BACL</name>
<dbReference type="GeneID" id="48311279"/>
<dbReference type="KEGG" id="pib:BBD41_23605"/>
<dbReference type="RefSeq" id="WP_077567292.1">
    <property type="nucleotide sequence ID" value="NZ_CP016809.1"/>
</dbReference>